<name>A0A5B7CWL7_PORTR</name>
<dbReference type="EMBL" id="VSRR010000292">
    <property type="protein sequence ID" value="MPC13598.1"/>
    <property type="molecule type" value="Genomic_DNA"/>
</dbReference>
<dbReference type="Proteomes" id="UP000324222">
    <property type="component" value="Unassembled WGS sequence"/>
</dbReference>
<sequence length="85" mass="9643">MEENNQPVLCFRDSPSYLGPHALHVLIVYWTDLHRYSNICSDRRLRPQSSLSSLIDLPATQDLTAAWGMMGNSLAAQHFTFILIP</sequence>
<keyword evidence="2" id="KW-1185">Reference proteome</keyword>
<organism evidence="1 2">
    <name type="scientific">Portunus trituberculatus</name>
    <name type="common">Swimming crab</name>
    <name type="synonym">Neptunus trituberculatus</name>
    <dbReference type="NCBI Taxonomy" id="210409"/>
    <lineage>
        <taxon>Eukaryota</taxon>
        <taxon>Metazoa</taxon>
        <taxon>Ecdysozoa</taxon>
        <taxon>Arthropoda</taxon>
        <taxon>Crustacea</taxon>
        <taxon>Multicrustacea</taxon>
        <taxon>Malacostraca</taxon>
        <taxon>Eumalacostraca</taxon>
        <taxon>Eucarida</taxon>
        <taxon>Decapoda</taxon>
        <taxon>Pleocyemata</taxon>
        <taxon>Brachyura</taxon>
        <taxon>Eubrachyura</taxon>
        <taxon>Portunoidea</taxon>
        <taxon>Portunidae</taxon>
        <taxon>Portuninae</taxon>
        <taxon>Portunus</taxon>
    </lineage>
</organism>
<proteinExistence type="predicted"/>
<dbReference type="AlphaFoldDB" id="A0A5B7CWL7"/>
<accession>A0A5B7CWL7</accession>
<protein>
    <submittedName>
        <fullName evidence="1">Uncharacterized protein</fullName>
    </submittedName>
</protein>
<reference evidence="1 2" key="1">
    <citation type="submission" date="2019-05" db="EMBL/GenBank/DDBJ databases">
        <title>Another draft genome of Portunus trituberculatus and its Hox gene families provides insights of decapod evolution.</title>
        <authorList>
            <person name="Jeong J.-H."/>
            <person name="Song I."/>
            <person name="Kim S."/>
            <person name="Choi T."/>
            <person name="Kim D."/>
            <person name="Ryu S."/>
            <person name="Kim W."/>
        </authorList>
    </citation>
    <scope>NUCLEOTIDE SEQUENCE [LARGE SCALE GENOMIC DNA]</scope>
    <source>
        <tissue evidence="1">Muscle</tissue>
    </source>
</reference>
<evidence type="ECO:0000313" key="1">
    <source>
        <dbReference type="EMBL" id="MPC13598.1"/>
    </source>
</evidence>
<comment type="caution">
    <text evidence="1">The sequence shown here is derived from an EMBL/GenBank/DDBJ whole genome shotgun (WGS) entry which is preliminary data.</text>
</comment>
<gene>
    <name evidence="1" type="ORF">E2C01_006335</name>
</gene>
<evidence type="ECO:0000313" key="2">
    <source>
        <dbReference type="Proteomes" id="UP000324222"/>
    </source>
</evidence>